<dbReference type="Gene3D" id="3.40.50.1220">
    <property type="entry name" value="TPP-binding domain"/>
    <property type="match status" value="1"/>
</dbReference>
<dbReference type="Pfam" id="PF02775">
    <property type="entry name" value="TPP_enzyme_C"/>
    <property type="match status" value="1"/>
</dbReference>
<dbReference type="InterPro" id="IPR029061">
    <property type="entry name" value="THDP-binding"/>
</dbReference>
<dbReference type="SUPFAM" id="SSF52467">
    <property type="entry name" value="DHS-like NAD/FAD-binding domain"/>
    <property type="match status" value="1"/>
</dbReference>
<dbReference type="GO" id="GO:0009097">
    <property type="term" value="P:isoleucine biosynthetic process"/>
    <property type="evidence" value="ECO:0007669"/>
    <property type="project" value="TreeGrafter"/>
</dbReference>
<dbReference type="GO" id="GO:0000287">
    <property type="term" value="F:magnesium ion binding"/>
    <property type="evidence" value="ECO:0007669"/>
    <property type="project" value="InterPro"/>
</dbReference>
<comment type="similarity">
    <text evidence="1 3">Belongs to the TPP enzyme family.</text>
</comment>
<reference evidence="7 8" key="1">
    <citation type="submission" date="2019-11" db="EMBL/GenBank/DDBJ databases">
        <title>Whole-genome sequence of a Rhodoblastus acidophilus DSM 142.</title>
        <authorList>
            <person name="Kyndt J.A."/>
            <person name="Meyer T.E."/>
        </authorList>
    </citation>
    <scope>NUCLEOTIDE SEQUENCE [LARGE SCALE GENOMIC DNA]</scope>
    <source>
        <strain evidence="7 8">DSM 142</strain>
    </source>
</reference>
<dbReference type="Gene3D" id="3.40.50.970">
    <property type="match status" value="2"/>
</dbReference>
<feature type="domain" description="Thiamine pyrophosphate enzyme N-terminal TPP-binding" evidence="6">
    <location>
        <begin position="3"/>
        <end position="116"/>
    </location>
</feature>
<evidence type="ECO:0000313" key="7">
    <source>
        <dbReference type="EMBL" id="MTV31667.1"/>
    </source>
</evidence>
<dbReference type="InterPro" id="IPR045229">
    <property type="entry name" value="TPP_enz"/>
</dbReference>
<sequence>MIRVADYIAARLVEGGVSHAFLVTGGGAMHLNDAFTRHPGLTPVCFHHEQACAMAAEGYSRVSGKLALVNVTTGPGGINALNGVFGAYTDSVGMIVVSGQVKRETLMANYDLPLRQLGDQEVDIVAMVRPIVKNVVCLQNPEDVRYEVEKALWLAQNGRPGPVWIDVPVDVQGAKVDQDFLRGFVPGEADVPSVEQGALKGEALRAAARELIARLRASERPVLMPGTGVRASGAYEQFLRVVERLGVPVATAFNAHDLLADDHPCYAGRPGTVGDRAGNFAVQNSDCLLVLGCRLNIRQISYNWSAFARSAFKAMVDIDKAELAKPTLEIDAPIHADLGDFFEAMLAELDAYARAPAHAAWLDWCAERVKRYPTVLPEYRERETPVNPYVFARDLFERLESDDVVVTANATACVVTFQAARIKAGQRLFSNSGSASMGYDLPAAIGAHYATGGRVICLAGDGSIMMNLQELQTIVGQKLPIKIFVLSNDGYHSIVQTQRAFFSDNIFGCGPANGVTFPDFLRVASAFGIEARRCAAHKNLDATILATLDGEGPQICEIKLNPAQSFAPKLSSRKLEDGRMVSAPLEDMAPFLSREELAENMIAPMLEG</sequence>
<dbReference type="PANTHER" id="PTHR18968:SF142">
    <property type="entry name" value="ACETOLACTATE SYNTHASE"/>
    <property type="match status" value="1"/>
</dbReference>
<comment type="caution">
    <text evidence="7">The sequence shown here is derived from an EMBL/GenBank/DDBJ whole genome shotgun (WGS) entry which is preliminary data.</text>
</comment>
<dbReference type="Pfam" id="PF02776">
    <property type="entry name" value="TPP_enzyme_N"/>
    <property type="match status" value="1"/>
</dbReference>
<protein>
    <submittedName>
        <fullName evidence="7">Thiamine pyrophosphate-binding protein</fullName>
    </submittedName>
</protein>
<dbReference type="GO" id="GO:0003984">
    <property type="term" value="F:acetolactate synthase activity"/>
    <property type="evidence" value="ECO:0007669"/>
    <property type="project" value="TreeGrafter"/>
</dbReference>
<gene>
    <name evidence="7" type="ORF">GJ654_11755</name>
</gene>
<dbReference type="GO" id="GO:0005948">
    <property type="term" value="C:acetolactate synthase complex"/>
    <property type="evidence" value="ECO:0007669"/>
    <property type="project" value="TreeGrafter"/>
</dbReference>
<dbReference type="RefSeq" id="WP_155446353.1">
    <property type="nucleotide sequence ID" value="NZ_JAOQNR010000008.1"/>
</dbReference>
<dbReference type="InterPro" id="IPR012000">
    <property type="entry name" value="Thiamin_PyroP_enz_cen_dom"/>
</dbReference>
<dbReference type="GO" id="GO:0009099">
    <property type="term" value="P:L-valine biosynthetic process"/>
    <property type="evidence" value="ECO:0007669"/>
    <property type="project" value="TreeGrafter"/>
</dbReference>
<evidence type="ECO:0000256" key="1">
    <source>
        <dbReference type="ARBA" id="ARBA00007812"/>
    </source>
</evidence>
<dbReference type="Proteomes" id="UP000439113">
    <property type="component" value="Unassembled WGS sequence"/>
</dbReference>
<dbReference type="CDD" id="cd07035">
    <property type="entry name" value="TPP_PYR_POX_like"/>
    <property type="match status" value="1"/>
</dbReference>
<dbReference type="OrthoDB" id="4494979at2"/>
<evidence type="ECO:0000256" key="3">
    <source>
        <dbReference type="RuleBase" id="RU362132"/>
    </source>
</evidence>
<dbReference type="InterPro" id="IPR011766">
    <property type="entry name" value="TPP_enzyme_TPP-bd"/>
</dbReference>
<dbReference type="GO" id="GO:0030976">
    <property type="term" value="F:thiamine pyrophosphate binding"/>
    <property type="evidence" value="ECO:0007669"/>
    <property type="project" value="InterPro"/>
</dbReference>
<dbReference type="InterPro" id="IPR029035">
    <property type="entry name" value="DHS-like_NAD/FAD-binding_dom"/>
</dbReference>
<dbReference type="GO" id="GO:0050660">
    <property type="term" value="F:flavin adenine dinucleotide binding"/>
    <property type="evidence" value="ECO:0007669"/>
    <property type="project" value="TreeGrafter"/>
</dbReference>
<keyword evidence="2 3" id="KW-0786">Thiamine pyrophosphate</keyword>
<accession>A0A6N8DMM4</accession>
<proteinExistence type="inferred from homology"/>
<dbReference type="AlphaFoldDB" id="A0A6N8DMM4"/>
<dbReference type="CDD" id="cd00568">
    <property type="entry name" value="TPP_enzymes"/>
    <property type="match status" value="1"/>
</dbReference>
<feature type="domain" description="Thiamine pyrophosphate enzyme TPP-binding" evidence="5">
    <location>
        <begin position="415"/>
        <end position="558"/>
    </location>
</feature>
<feature type="domain" description="Thiamine pyrophosphate enzyme central" evidence="4">
    <location>
        <begin position="210"/>
        <end position="344"/>
    </location>
</feature>
<evidence type="ECO:0000259" key="6">
    <source>
        <dbReference type="Pfam" id="PF02776"/>
    </source>
</evidence>
<evidence type="ECO:0000256" key="2">
    <source>
        <dbReference type="ARBA" id="ARBA00023052"/>
    </source>
</evidence>
<organism evidence="7 8">
    <name type="scientific">Rhodoblastus acidophilus</name>
    <name type="common">Rhodopseudomonas acidophila</name>
    <dbReference type="NCBI Taxonomy" id="1074"/>
    <lineage>
        <taxon>Bacteria</taxon>
        <taxon>Pseudomonadati</taxon>
        <taxon>Pseudomonadota</taxon>
        <taxon>Alphaproteobacteria</taxon>
        <taxon>Hyphomicrobiales</taxon>
        <taxon>Rhodoblastaceae</taxon>
        <taxon>Rhodoblastus</taxon>
    </lineage>
</organism>
<evidence type="ECO:0000259" key="5">
    <source>
        <dbReference type="Pfam" id="PF02775"/>
    </source>
</evidence>
<dbReference type="PANTHER" id="PTHR18968">
    <property type="entry name" value="THIAMINE PYROPHOSPHATE ENZYMES"/>
    <property type="match status" value="1"/>
</dbReference>
<dbReference type="Pfam" id="PF00205">
    <property type="entry name" value="TPP_enzyme_M"/>
    <property type="match status" value="1"/>
</dbReference>
<dbReference type="EMBL" id="WNKS01000009">
    <property type="protein sequence ID" value="MTV31667.1"/>
    <property type="molecule type" value="Genomic_DNA"/>
</dbReference>
<dbReference type="SUPFAM" id="SSF52518">
    <property type="entry name" value="Thiamin diphosphate-binding fold (THDP-binding)"/>
    <property type="match status" value="2"/>
</dbReference>
<evidence type="ECO:0000313" key="8">
    <source>
        <dbReference type="Proteomes" id="UP000439113"/>
    </source>
</evidence>
<name>A0A6N8DMM4_RHOAC</name>
<evidence type="ECO:0000259" key="4">
    <source>
        <dbReference type="Pfam" id="PF00205"/>
    </source>
</evidence>
<dbReference type="InterPro" id="IPR012001">
    <property type="entry name" value="Thiamin_PyroP_enz_TPP-bd_dom"/>
</dbReference>